<dbReference type="Pfam" id="PF12937">
    <property type="entry name" value="F-box-like"/>
    <property type="match status" value="1"/>
</dbReference>
<evidence type="ECO:0000313" key="3">
    <source>
        <dbReference type="Proteomes" id="UP000694864"/>
    </source>
</evidence>
<dbReference type="InterPro" id="IPR001810">
    <property type="entry name" value="F-box_dom"/>
</dbReference>
<dbReference type="InterPro" id="IPR032675">
    <property type="entry name" value="LRR_dom_sf"/>
</dbReference>
<feature type="domain" description="Chromo" evidence="1">
    <location>
        <begin position="267"/>
        <end position="350"/>
    </location>
</feature>
<dbReference type="SUPFAM" id="SSF54160">
    <property type="entry name" value="Chromo domain-like"/>
    <property type="match status" value="1"/>
</dbReference>
<dbReference type="PANTHER" id="PTHR38926">
    <property type="entry name" value="F-BOX DOMAIN CONTAINING PROTEIN, EXPRESSED"/>
    <property type="match status" value="1"/>
</dbReference>
<keyword evidence="3" id="KW-1185">Reference proteome</keyword>
<sequence>MPMKNGKYINWAELPPELMSSILLRLSVEEILGIAQKVCRSWRRVSRDPWMWRKIDLLLPRTRFYDLQAMYRQAIDLSSGGLLEINFVDIGSDSLLTYTANRSSNLRRLRVVDFLGITTRGILEAVVKLPLLEEVEFSFRLIEEELLKGVGQSCPNLRTLKVYGNSYVKSGDDVALAIAKTMPGLCHLQLFGNGFSKTGLKAIFDNCPNLEHLELRGGSVYFNVILVADLEKRYSEKIKVVRSLYRRGEYLSRKSDNNTISDAVLEAEPEAVLGTRTNPRSGQAEVLIKWKGLPDYECSWEWVNTIKGQFPLFNLEDKVNFKGRGNDKYEEQHPPILYQYERKKRSPTSG</sequence>
<dbReference type="RefSeq" id="XP_010485080.1">
    <property type="nucleotide sequence ID" value="XM_010486778.1"/>
</dbReference>
<dbReference type="PANTHER" id="PTHR38926:SF2">
    <property type="entry name" value="F-BOX_LRR-REPEAT PROTEIN 21-RELATED"/>
    <property type="match status" value="1"/>
</dbReference>
<dbReference type="SMART" id="SM00256">
    <property type="entry name" value="FBOX"/>
    <property type="match status" value="1"/>
</dbReference>
<proteinExistence type="predicted"/>
<dbReference type="Proteomes" id="UP000694864">
    <property type="component" value="Chromosome 18"/>
</dbReference>
<dbReference type="GeneID" id="104763404"/>
<dbReference type="PROSITE" id="PS50013">
    <property type="entry name" value="CHROMO_2"/>
    <property type="match status" value="1"/>
</dbReference>
<reference evidence="4" key="2">
    <citation type="submission" date="2025-08" db="UniProtKB">
        <authorList>
            <consortium name="RefSeq"/>
        </authorList>
    </citation>
    <scope>IDENTIFICATION</scope>
    <source>
        <tissue evidence="4">Leaf</tissue>
    </source>
</reference>
<evidence type="ECO:0000259" key="2">
    <source>
        <dbReference type="PROSITE" id="PS50181"/>
    </source>
</evidence>
<dbReference type="Gene3D" id="2.40.50.40">
    <property type="match status" value="1"/>
</dbReference>
<accession>A0ABM0XF82</accession>
<reference evidence="3" key="1">
    <citation type="journal article" date="2014" name="Nat. Commun.">
        <title>The emerging biofuel crop Camelina sativa retains a highly undifferentiated hexaploid genome structure.</title>
        <authorList>
            <person name="Kagale S."/>
            <person name="Koh C."/>
            <person name="Nixon J."/>
            <person name="Bollina V."/>
            <person name="Clarke W.E."/>
            <person name="Tuteja R."/>
            <person name="Spillane C."/>
            <person name="Robinson S.J."/>
            <person name="Links M.G."/>
            <person name="Clarke C."/>
            <person name="Higgins E.E."/>
            <person name="Huebert T."/>
            <person name="Sharpe A.G."/>
            <person name="Parkin I.A."/>
        </authorList>
    </citation>
    <scope>NUCLEOTIDE SEQUENCE [LARGE SCALE GENOMIC DNA]</scope>
    <source>
        <strain evidence="3">cv. DH55</strain>
    </source>
</reference>
<dbReference type="Gene3D" id="1.20.1280.50">
    <property type="match status" value="1"/>
</dbReference>
<dbReference type="Gene3D" id="3.80.10.10">
    <property type="entry name" value="Ribonuclease Inhibitor"/>
    <property type="match status" value="1"/>
</dbReference>
<dbReference type="InterPro" id="IPR036047">
    <property type="entry name" value="F-box-like_dom_sf"/>
</dbReference>
<name>A0ABM0XF82_CAMSA</name>
<dbReference type="SMART" id="SM00298">
    <property type="entry name" value="CHROMO"/>
    <property type="match status" value="1"/>
</dbReference>
<dbReference type="SUPFAM" id="SSF81383">
    <property type="entry name" value="F-box domain"/>
    <property type="match status" value="1"/>
</dbReference>
<protein>
    <submittedName>
        <fullName evidence="4">F-box/LRR-repeat protein 9</fullName>
    </submittedName>
</protein>
<evidence type="ECO:0000259" key="1">
    <source>
        <dbReference type="PROSITE" id="PS50013"/>
    </source>
</evidence>
<dbReference type="InterPro" id="IPR016197">
    <property type="entry name" value="Chromo-like_dom_sf"/>
</dbReference>
<dbReference type="InterPro" id="IPR023780">
    <property type="entry name" value="Chromo_domain"/>
</dbReference>
<gene>
    <name evidence="4" type="primary">LOC104763404</name>
</gene>
<dbReference type="SUPFAM" id="SSF52047">
    <property type="entry name" value="RNI-like"/>
    <property type="match status" value="1"/>
</dbReference>
<dbReference type="PROSITE" id="PS50181">
    <property type="entry name" value="FBOX"/>
    <property type="match status" value="1"/>
</dbReference>
<dbReference type="Pfam" id="PF00385">
    <property type="entry name" value="Chromo"/>
    <property type="match status" value="1"/>
</dbReference>
<dbReference type="CDD" id="cd22164">
    <property type="entry name" value="F-box_AtSKIP19-like"/>
    <property type="match status" value="1"/>
</dbReference>
<organism evidence="3 4">
    <name type="scientific">Camelina sativa</name>
    <name type="common">False flax</name>
    <name type="synonym">Myagrum sativum</name>
    <dbReference type="NCBI Taxonomy" id="90675"/>
    <lineage>
        <taxon>Eukaryota</taxon>
        <taxon>Viridiplantae</taxon>
        <taxon>Streptophyta</taxon>
        <taxon>Embryophyta</taxon>
        <taxon>Tracheophyta</taxon>
        <taxon>Spermatophyta</taxon>
        <taxon>Magnoliopsida</taxon>
        <taxon>eudicotyledons</taxon>
        <taxon>Gunneridae</taxon>
        <taxon>Pentapetalae</taxon>
        <taxon>rosids</taxon>
        <taxon>malvids</taxon>
        <taxon>Brassicales</taxon>
        <taxon>Brassicaceae</taxon>
        <taxon>Camelineae</taxon>
        <taxon>Camelina</taxon>
    </lineage>
</organism>
<dbReference type="InterPro" id="IPR000953">
    <property type="entry name" value="Chromo/chromo_shadow_dom"/>
</dbReference>
<feature type="domain" description="F-box" evidence="2">
    <location>
        <begin position="8"/>
        <end position="55"/>
    </location>
</feature>
<evidence type="ECO:0000313" key="4">
    <source>
        <dbReference type="RefSeq" id="XP_010485080.1"/>
    </source>
</evidence>